<dbReference type="GO" id="GO:0005524">
    <property type="term" value="F:ATP binding"/>
    <property type="evidence" value="ECO:0007669"/>
    <property type="project" value="UniProtKB-UniRule"/>
</dbReference>
<dbReference type="GO" id="GO:0061621">
    <property type="term" value="P:canonical glycolysis"/>
    <property type="evidence" value="ECO:0007669"/>
    <property type="project" value="TreeGrafter"/>
</dbReference>
<dbReference type="InterPro" id="IPR012828">
    <property type="entry name" value="PFKA_ATP_prok"/>
</dbReference>
<dbReference type="GO" id="GO:0042802">
    <property type="term" value="F:identical protein binding"/>
    <property type="evidence" value="ECO:0007669"/>
    <property type="project" value="TreeGrafter"/>
</dbReference>
<dbReference type="Proteomes" id="UP000322876">
    <property type="component" value="Unassembled WGS sequence"/>
</dbReference>
<evidence type="ECO:0000313" key="16">
    <source>
        <dbReference type="EMBL" id="KAA0258081.1"/>
    </source>
</evidence>
<feature type="binding site" description="in other chain" evidence="14">
    <location>
        <begin position="250"/>
        <end position="253"/>
    </location>
    <ligand>
        <name>substrate</name>
        <note>ligand shared between dimeric partners</note>
    </ligand>
</feature>
<comment type="function">
    <text evidence="14">Catalyzes the phosphorylation of D-fructose 6-phosphate to fructose 1,6-bisphosphate by ATP, the first committing step of glycolysis.</text>
</comment>
<keyword evidence="5 14" id="KW-0021">Allosteric enzyme</keyword>
<evidence type="ECO:0000256" key="4">
    <source>
        <dbReference type="ARBA" id="ARBA00022490"/>
    </source>
</evidence>
<evidence type="ECO:0000256" key="6">
    <source>
        <dbReference type="ARBA" id="ARBA00022679"/>
    </source>
</evidence>
<dbReference type="FunFam" id="3.40.50.450:FF:000001">
    <property type="entry name" value="ATP-dependent 6-phosphofructokinase"/>
    <property type="match status" value="1"/>
</dbReference>
<comment type="cofactor">
    <cofactor evidence="1 14">
        <name>Mg(2+)</name>
        <dbReference type="ChEBI" id="CHEBI:18420"/>
    </cofactor>
</comment>
<dbReference type="FunFam" id="3.40.50.460:FF:000002">
    <property type="entry name" value="ATP-dependent 6-phosphofructokinase"/>
    <property type="match status" value="1"/>
</dbReference>
<comment type="similarity">
    <text evidence="14">Belongs to the phosphofructokinase type A (PFKA) family. ATP-dependent PFK group I subfamily. Prokaryotic clade 'B1' sub-subfamily.</text>
</comment>
<dbReference type="AlphaFoldDB" id="A0A5A8F3P2"/>
<keyword evidence="11 14" id="KW-0460">Magnesium</keyword>
<evidence type="ECO:0000256" key="2">
    <source>
        <dbReference type="ARBA" id="ARBA00004496"/>
    </source>
</evidence>
<keyword evidence="7 14" id="KW-0479">Metal-binding</keyword>
<proteinExistence type="inferred from homology"/>
<evidence type="ECO:0000256" key="9">
    <source>
        <dbReference type="ARBA" id="ARBA00022777"/>
    </source>
</evidence>
<dbReference type="PRINTS" id="PR00476">
    <property type="entry name" value="PHFRCTKINASE"/>
</dbReference>
<accession>A0A5A8F3P2</accession>
<comment type="caution">
    <text evidence="14">Lacks conserved residue(s) required for the propagation of feature annotation.</text>
</comment>
<keyword evidence="9 14" id="KW-0418">Kinase</keyword>
<feature type="binding site" evidence="14">
    <location>
        <position position="11"/>
    </location>
    <ligand>
        <name>ATP</name>
        <dbReference type="ChEBI" id="CHEBI:30616"/>
    </ligand>
</feature>
<dbReference type="Gene3D" id="3.40.50.450">
    <property type="match status" value="1"/>
</dbReference>
<evidence type="ECO:0000313" key="17">
    <source>
        <dbReference type="Proteomes" id="UP000322876"/>
    </source>
</evidence>
<dbReference type="GO" id="GO:0003872">
    <property type="term" value="F:6-phosphofructokinase activity"/>
    <property type="evidence" value="ECO:0007669"/>
    <property type="project" value="UniProtKB-UniRule"/>
</dbReference>
<gene>
    <name evidence="14 16" type="primary">pfkA</name>
    <name evidence="16" type="ORF">FHQ18_06700</name>
</gene>
<evidence type="ECO:0000256" key="5">
    <source>
        <dbReference type="ARBA" id="ARBA00022533"/>
    </source>
</evidence>
<organism evidence="16 17">
    <name type="scientific">Deferribacter autotrophicus</name>
    <dbReference type="NCBI Taxonomy" id="500465"/>
    <lineage>
        <taxon>Bacteria</taxon>
        <taxon>Pseudomonadati</taxon>
        <taxon>Deferribacterota</taxon>
        <taxon>Deferribacteres</taxon>
        <taxon>Deferribacterales</taxon>
        <taxon>Deferribacteraceae</taxon>
        <taxon>Deferribacter</taxon>
    </lineage>
</organism>
<dbReference type="NCBIfam" id="NF002872">
    <property type="entry name" value="PRK03202.1"/>
    <property type="match status" value="1"/>
</dbReference>
<protein>
    <recommendedName>
        <fullName evidence="14">ATP-dependent 6-phosphofructokinase</fullName>
        <shortName evidence="14">ATP-PFK</shortName>
        <shortName evidence="14">Phosphofructokinase</shortName>
        <ecNumber evidence="14">2.7.1.11</ecNumber>
    </recommendedName>
    <alternativeName>
        <fullName evidence="14">Phosphohexokinase</fullName>
    </alternativeName>
</protein>
<evidence type="ECO:0000259" key="15">
    <source>
        <dbReference type="Pfam" id="PF00365"/>
    </source>
</evidence>
<dbReference type="InterPro" id="IPR022953">
    <property type="entry name" value="ATP_PFK"/>
</dbReference>
<dbReference type="EMBL" id="VFJB01000005">
    <property type="protein sequence ID" value="KAA0258081.1"/>
    <property type="molecule type" value="Genomic_DNA"/>
</dbReference>
<dbReference type="EC" id="2.7.1.11" evidence="14"/>
<evidence type="ECO:0000256" key="12">
    <source>
        <dbReference type="ARBA" id="ARBA00023152"/>
    </source>
</evidence>
<evidence type="ECO:0000256" key="1">
    <source>
        <dbReference type="ARBA" id="ARBA00001946"/>
    </source>
</evidence>
<dbReference type="PIRSF" id="PIRSF000532">
    <property type="entry name" value="ATP_PFK_prok"/>
    <property type="match status" value="1"/>
</dbReference>
<feature type="binding site" description="in other chain" evidence="14">
    <location>
        <begin position="214"/>
        <end position="216"/>
    </location>
    <ligand>
        <name>ADP</name>
        <dbReference type="ChEBI" id="CHEBI:456216"/>
        <note>allosteric activator; ligand shared between dimeric partners</note>
    </ligand>
</feature>
<dbReference type="Pfam" id="PF00365">
    <property type="entry name" value="PFK"/>
    <property type="match status" value="1"/>
</dbReference>
<dbReference type="UniPathway" id="UPA00109">
    <property type="reaction ID" value="UER00182"/>
</dbReference>
<dbReference type="GO" id="GO:0046872">
    <property type="term" value="F:metal ion binding"/>
    <property type="evidence" value="ECO:0007669"/>
    <property type="project" value="UniProtKB-KW"/>
</dbReference>
<keyword evidence="10 14" id="KW-0067">ATP-binding</keyword>
<comment type="subunit">
    <text evidence="14">Homotetramer.</text>
</comment>
<evidence type="ECO:0000256" key="14">
    <source>
        <dbReference type="HAMAP-Rule" id="MF_00339"/>
    </source>
</evidence>
<dbReference type="GO" id="GO:0048029">
    <property type="term" value="F:monosaccharide binding"/>
    <property type="evidence" value="ECO:0007669"/>
    <property type="project" value="TreeGrafter"/>
</dbReference>
<dbReference type="InterPro" id="IPR012003">
    <property type="entry name" value="ATP_PFK_prok-type"/>
</dbReference>
<evidence type="ECO:0000256" key="7">
    <source>
        <dbReference type="ARBA" id="ARBA00022723"/>
    </source>
</evidence>
<sequence>MKRVAVITSGGDCPGMNAAIRSVVRTAISKGLEVYGIEQGYKGMIEGKFRKLESRDVANIIQRGGTFLRSARSERFKTEEGQKEAIKNLEKFNIDALIVIGGDGSLRGANVLCKKYGVKVIGIPGSIDNDIYGTDMSIGVDTALNTIVRCIDSINDTASSHDRTFLIEVMGRDCGYLALMSAIAGGAEAVLIPEVPYNIEKIIEKIKRRYEEGKTRSIIIVAESVGSAYDFGKVFGMIGGFDTRITVLGHLQRGGSPTVFDRTLATRMGAFAVEALLDGACGDMVALQKTKMELVKLDEVLFKRKELDPTLLEIAEMLSN</sequence>
<feature type="binding site" evidence="14">
    <location>
        <position position="244"/>
    </location>
    <ligand>
        <name>substrate</name>
        <note>ligand shared between dimeric partners</note>
    </ligand>
</feature>
<comment type="pathway">
    <text evidence="3 14">Carbohydrate degradation; glycolysis; D-glyceraldehyde 3-phosphate and glycerone phosphate from D-glucose: step 3/4.</text>
</comment>
<dbReference type="GO" id="GO:0016208">
    <property type="term" value="F:AMP binding"/>
    <property type="evidence" value="ECO:0007669"/>
    <property type="project" value="TreeGrafter"/>
</dbReference>
<dbReference type="GO" id="GO:0030388">
    <property type="term" value="P:fructose 1,6-bisphosphate metabolic process"/>
    <property type="evidence" value="ECO:0007669"/>
    <property type="project" value="TreeGrafter"/>
</dbReference>
<dbReference type="HAMAP" id="MF_00339">
    <property type="entry name" value="Phosphofructokinase_I_B1"/>
    <property type="match status" value="1"/>
</dbReference>
<evidence type="ECO:0000256" key="3">
    <source>
        <dbReference type="ARBA" id="ARBA00004679"/>
    </source>
</evidence>
<evidence type="ECO:0000256" key="8">
    <source>
        <dbReference type="ARBA" id="ARBA00022741"/>
    </source>
</evidence>
<comment type="catalytic activity">
    <reaction evidence="13 14">
        <text>beta-D-fructose 6-phosphate + ATP = beta-D-fructose 1,6-bisphosphate + ADP + H(+)</text>
        <dbReference type="Rhea" id="RHEA:16109"/>
        <dbReference type="ChEBI" id="CHEBI:15378"/>
        <dbReference type="ChEBI" id="CHEBI:30616"/>
        <dbReference type="ChEBI" id="CHEBI:32966"/>
        <dbReference type="ChEBI" id="CHEBI:57634"/>
        <dbReference type="ChEBI" id="CHEBI:456216"/>
        <dbReference type="EC" id="2.7.1.11"/>
    </reaction>
</comment>
<comment type="caution">
    <text evidence="16">The sequence shown here is derived from an EMBL/GenBank/DDBJ whole genome shotgun (WGS) entry which is preliminary data.</text>
</comment>
<evidence type="ECO:0000256" key="10">
    <source>
        <dbReference type="ARBA" id="ARBA00022840"/>
    </source>
</evidence>
<feature type="binding site" evidence="14">
    <location>
        <begin position="102"/>
        <end position="105"/>
    </location>
    <ligand>
        <name>ATP</name>
        <dbReference type="ChEBI" id="CHEBI:30616"/>
    </ligand>
</feature>
<feature type="binding site" evidence="14">
    <location>
        <begin position="72"/>
        <end position="73"/>
    </location>
    <ligand>
        <name>ATP</name>
        <dbReference type="ChEBI" id="CHEBI:30616"/>
    </ligand>
</feature>
<feature type="binding site" description="in other chain" evidence="14">
    <location>
        <begin position="186"/>
        <end position="188"/>
    </location>
    <ligand>
        <name>ADP</name>
        <dbReference type="ChEBI" id="CHEBI:456216"/>
        <note>allosteric activator; ligand shared between dimeric partners</note>
    </ligand>
</feature>
<dbReference type="GO" id="GO:0005945">
    <property type="term" value="C:6-phosphofructokinase complex"/>
    <property type="evidence" value="ECO:0007669"/>
    <property type="project" value="TreeGrafter"/>
</dbReference>
<comment type="activity regulation">
    <text evidence="14">Allosterically activated by ADP and other diphosphonucleosides, and allosterically inhibited by phosphoenolpyruvate.</text>
</comment>
<keyword evidence="4 14" id="KW-0963">Cytoplasm</keyword>
<keyword evidence="12 14" id="KW-0324">Glycolysis</keyword>
<dbReference type="InterPro" id="IPR015912">
    <property type="entry name" value="Phosphofructokinase_CS"/>
</dbReference>
<dbReference type="GO" id="GO:0006002">
    <property type="term" value="P:fructose 6-phosphate metabolic process"/>
    <property type="evidence" value="ECO:0007669"/>
    <property type="project" value="UniProtKB-UniRule"/>
</dbReference>
<feature type="binding site" description="in other chain" evidence="14">
    <location>
        <begin position="170"/>
        <end position="172"/>
    </location>
    <ligand>
        <name>substrate</name>
        <note>ligand shared between dimeric partners</note>
    </ligand>
</feature>
<feature type="binding site" evidence="14">
    <location>
        <begin position="21"/>
        <end position="25"/>
    </location>
    <ligand>
        <name>ADP</name>
        <dbReference type="ChEBI" id="CHEBI:456216"/>
        <note>allosteric activator; ligand shared between dimeric partners</note>
    </ligand>
</feature>
<keyword evidence="8 14" id="KW-0547">Nucleotide-binding</keyword>
<feature type="binding site" description="in other chain" evidence="14">
    <location>
        <begin position="126"/>
        <end position="128"/>
    </location>
    <ligand>
        <name>substrate</name>
        <note>ligand shared between dimeric partners</note>
    </ligand>
</feature>
<feature type="active site" description="Proton acceptor" evidence="14">
    <location>
        <position position="128"/>
    </location>
</feature>
<keyword evidence="17" id="KW-1185">Reference proteome</keyword>
<keyword evidence="6 14" id="KW-0808">Transferase</keyword>
<comment type="subcellular location">
    <subcellularLocation>
        <location evidence="2 14">Cytoplasm</location>
    </subcellularLocation>
</comment>
<dbReference type="RefSeq" id="WP_149266402.1">
    <property type="nucleotide sequence ID" value="NZ_VFJB01000005.1"/>
</dbReference>
<evidence type="ECO:0000256" key="11">
    <source>
        <dbReference type="ARBA" id="ARBA00022842"/>
    </source>
</evidence>
<dbReference type="Gene3D" id="3.40.50.460">
    <property type="entry name" value="Phosphofructokinase domain"/>
    <property type="match status" value="1"/>
</dbReference>
<feature type="domain" description="Phosphofructokinase" evidence="15">
    <location>
        <begin position="3"/>
        <end position="276"/>
    </location>
</feature>
<feature type="binding site" evidence="14">
    <location>
        <position position="163"/>
    </location>
    <ligand>
        <name>substrate</name>
        <note>ligand shared between dimeric partners</note>
    </ligand>
</feature>
<feature type="binding site" evidence="14">
    <location>
        <position position="103"/>
    </location>
    <ligand>
        <name>Mg(2+)</name>
        <dbReference type="ChEBI" id="CHEBI:18420"/>
        <note>catalytic</note>
    </ligand>
</feature>
<dbReference type="NCBIfam" id="TIGR02482">
    <property type="entry name" value="PFKA_ATP"/>
    <property type="match status" value="1"/>
</dbReference>
<dbReference type="GO" id="GO:0070095">
    <property type="term" value="F:fructose-6-phosphate binding"/>
    <property type="evidence" value="ECO:0007669"/>
    <property type="project" value="TreeGrafter"/>
</dbReference>
<dbReference type="PANTHER" id="PTHR13697">
    <property type="entry name" value="PHOSPHOFRUCTOKINASE"/>
    <property type="match status" value="1"/>
</dbReference>
<reference evidence="16 17" key="1">
    <citation type="submission" date="2019-06" db="EMBL/GenBank/DDBJ databases">
        <title>Genomic insights into carbon and energy metabolism of Deferribacter autotrophicus revealed new metabolic traits in the phylum Deferribacteres.</title>
        <authorList>
            <person name="Slobodkin A.I."/>
            <person name="Slobodkina G.B."/>
            <person name="Allioux M."/>
            <person name="Alain K."/>
            <person name="Jebbar M."/>
            <person name="Shadrin V."/>
            <person name="Kublanov I.V."/>
            <person name="Toshchakov S.V."/>
            <person name="Bonch-Osmolovskaya E.A."/>
        </authorList>
    </citation>
    <scope>NUCLEOTIDE SEQUENCE [LARGE SCALE GENOMIC DNA]</scope>
    <source>
        <strain evidence="16 17">SL50</strain>
    </source>
</reference>
<dbReference type="InterPro" id="IPR000023">
    <property type="entry name" value="Phosphofructokinase_dom"/>
</dbReference>
<name>A0A5A8F3P2_9BACT</name>
<dbReference type="InterPro" id="IPR035966">
    <property type="entry name" value="PKF_sf"/>
</dbReference>
<dbReference type="SUPFAM" id="SSF53784">
    <property type="entry name" value="Phosphofructokinase"/>
    <property type="match status" value="1"/>
</dbReference>
<evidence type="ECO:0000256" key="13">
    <source>
        <dbReference type="ARBA" id="ARBA00048070"/>
    </source>
</evidence>
<dbReference type="PANTHER" id="PTHR13697:SF4">
    <property type="entry name" value="ATP-DEPENDENT 6-PHOSPHOFRUCTOKINASE"/>
    <property type="match status" value="1"/>
</dbReference>
<dbReference type="PROSITE" id="PS00433">
    <property type="entry name" value="PHOSPHOFRUCTOKINASE"/>
    <property type="match status" value="1"/>
</dbReference>
<feature type="binding site" description="in other chain" evidence="14">
    <location>
        <position position="223"/>
    </location>
    <ligand>
        <name>substrate</name>
        <note>ligand shared between dimeric partners</note>
    </ligand>
</feature>
<dbReference type="OrthoDB" id="9802503at2"/>